<reference evidence="2 3" key="1">
    <citation type="journal article" date="2010" name="Nature">
        <title>Nitrite-driven anaerobic methane oxidation by oxygenic bacteria.</title>
        <authorList>
            <person name="Ettwig K.F."/>
            <person name="Butler M.K."/>
            <person name="Le Paslier D."/>
            <person name="Pelletier E."/>
            <person name="Mangenot S."/>
            <person name="Kuypers M.M.M."/>
            <person name="Schreiber F."/>
            <person name="Dutilh B.E."/>
            <person name="Zedelius J."/>
            <person name="de Beer D."/>
            <person name="Gloerich J."/>
            <person name="Wessels H.J.C.T."/>
            <person name="van Allen T."/>
            <person name="Luesken F."/>
            <person name="Wu M."/>
            <person name="van de Pas-Schoonen K.T."/>
            <person name="Op den Camp H.J.M."/>
            <person name="Janssen-Megens E.M."/>
            <person name="Francoijs K-J."/>
            <person name="Stunnenberg H."/>
            <person name="Weissenbach J."/>
            <person name="Jetten M.S.M."/>
            <person name="Strous M."/>
        </authorList>
    </citation>
    <scope>NUCLEOTIDE SEQUENCE [LARGE SCALE GENOMIC DNA]</scope>
</reference>
<dbReference type="HOGENOM" id="CLU_2988072_0_0_0"/>
<name>D5MHL6_METO1</name>
<organism evidence="2 3">
    <name type="scientific">Methylomirabilis oxygeniifera</name>
    <dbReference type="NCBI Taxonomy" id="671143"/>
    <lineage>
        <taxon>Bacteria</taxon>
        <taxon>Candidatus Methylomirabilota</taxon>
        <taxon>Candidatus Methylomirabilia</taxon>
        <taxon>Candidatus Methylomirabilales</taxon>
        <taxon>Candidatus Methylomirabilaceae</taxon>
        <taxon>Candidatus Methylomirabilis</taxon>
    </lineage>
</organism>
<evidence type="ECO:0000313" key="2">
    <source>
        <dbReference type="EMBL" id="CBE67149.1"/>
    </source>
</evidence>
<proteinExistence type="predicted"/>
<dbReference type="KEGG" id="mox:DAMO_0022"/>
<feature type="region of interest" description="Disordered" evidence="1">
    <location>
        <begin position="31"/>
        <end position="57"/>
    </location>
</feature>
<sequence length="57" mass="6299">MQPTVLPYAAKHADLPAKPVVVDARLARPARRLNAHDSQQPASCPDRCVMGRGRRPR</sequence>
<accession>D5MHL6</accession>
<evidence type="ECO:0000256" key="1">
    <source>
        <dbReference type="SAM" id="MobiDB-lite"/>
    </source>
</evidence>
<dbReference type="Proteomes" id="UP000006898">
    <property type="component" value="Chromosome"/>
</dbReference>
<dbReference type="EMBL" id="FP565575">
    <property type="protein sequence ID" value="CBE67149.1"/>
    <property type="molecule type" value="Genomic_DNA"/>
</dbReference>
<protein>
    <submittedName>
        <fullName evidence="2">Uncharacterized protein</fullName>
    </submittedName>
</protein>
<dbReference type="AlphaFoldDB" id="D5MHL6"/>
<evidence type="ECO:0000313" key="3">
    <source>
        <dbReference type="Proteomes" id="UP000006898"/>
    </source>
</evidence>
<dbReference type="STRING" id="671143.DAMO_0022"/>
<gene>
    <name evidence="2" type="ORF">DAMO_0022</name>
</gene>